<reference evidence="4" key="2">
    <citation type="submission" date="2020-10" db="EMBL/GenBank/DDBJ databases">
        <title>Mucilaginibacter sp. nov., isolated from soil.</title>
        <authorList>
            <person name="Jeon C.O."/>
        </authorList>
    </citation>
    <scope>NUCLEOTIDE SEQUENCE</scope>
    <source>
        <strain evidence="4">R11</strain>
    </source>
</reference>
<dbReference type="Pfam" id="PF01832">
    <property type="entry name" value="Glucosaminidase"/>
    <property type="match status" value="1"/>
</dbReference>
<name>A0A965ZGL8_9SPHI</name>
<keyword evidence="2" id="KW-0732">Signal</keyword>
<protein>
    <submittedName>
        <fullName evidence="4">Hemagglutinin</fullName>
    </submittedName>
</protein>
<keyword evidence="5" id="KW-1185">Reference proteome</keyword>
<dbReference type="RefSeq" id="WP_166585379.1">
    <property type="nucleotide sequence ID" value="NZ_WWEO01000041.1"/>
</dbReference>
<organism evidence="4 5">
    <name type="scientific">Mucilaginibacter agri</name>
    <dbReference type="NCBI Taxonomy" id="2695265"/>
    <lineage>
        <taxon>Bacteria</taxon>
        <taxon>Pseudomonadati</taxon>
        <taxon>Bacteroidota</taxon>
        <taxon>Sphingobacteriia</taxon>
        <taxon>Sphingobacteriales</taxon>
        <taxon>Sphingobacteriaceae</taxon>
        <taxon>Mucilaginibacter</taxon>
    </lineage>
</organism>
<feature type="domain" description="Mannosyl-glycoprotein endo-beta-N-acetylglucosamidase-like" evidence="3">
    <location>
        <begin position="16"/>
        <end position="161"/>
    </location>
</feature>
<accession>A0A965ZGL8</accession>
<gene>
    <name evidence="4" type="ORF">GSY63_08575</name>
</gene>
<dbReference type="Gene3D" id="1.10.530.10">
    <property type="match status" value="1"/>
</dbReference>
<dbReference type="PANTHER" id="PTHR33308">
    <property type="entry name" value="PEPTIDOGLYCAN HYDROLASE FLGJ"/>
    <property type="match status" value="1"/>
</dbReference>
<evidence type="ECO:0000256" key="1">
    <source>
        <dbReference type="ARBA" id="ARBA00022801"/>
    </source>
</evidence>
<dbReference type="Proteomes" id="UP000638732">
    <property type="component" value="Unassembled WGS sequence"/>
</dbReference>
<evidence type="ECO:0000313" key="4">
    <source>
        <dbReference type="EMBL" id="NCD69407.1"/>
    </source>
</evidence>
<proteinExistence type="predicted"/>
<dbReference type="InterPro" id="IPR002901">
    <property type="entry name" value="MGlyc_endo_b_GlcNAc-like_dom"/>
</dbReference>
<dbReference type="SMART" id="SM00047">
    <property type="entry name" value="LYZ2"/>
    <property type="match status" value="1"/>
</dbReference>
<feature type="chain" id="PRO_5036917181" evidence="2">
    <location>
        <begin position="20"/>
        <end position="177"/>
    </location>
</feature>
<dbReference type="AlphaFoldDB" id="A0A965ZGL8"/>
<dbReference type="EMBL" id="WWEO01000041">
    <property type="protein sequence ID" value="NCD69407.1"/>
    <property type="molecule type" value="Genomic_DNA"/>
</dbReference>
<dbReference type="InterPro" id="IPR051056">
    <property type="entry name" value="Glycosyl_Hydrolase_73"/>
</dbReference>
<evidence type="ECO:0000313" key="5">
    <source>
        <dbReference type="Proteomes" id="UP000638732"/>
    </source>
</evidence>
<feature type="signal peptide" evidence="2">
    <location>
        <begin position="1"/>
        <end position="19"/>
    </location>
</feature>
<dbReference type="PANTHER" id="PTHR33308:SF9">
    <property type="entry name" value="PEPTIDOGLYCAN HYDROLASE FLGJ"/>
    <property type="match status" value="1"/>
</dbReference>
<sequence>MKKILLIVSLVISASAVSAQNASTTYIQKFKDNAIRIMHESGVPASIVLAIAMHESGSGTSKLARTQNNHFGVKGRSPVSYTGRKPTHSSYKQYDSAIDSFQDFARIMTERKQFSHLAESLNHYDYLGWVKGIQRSGYASSKKWGSQVLGLIKKYQLNAYDEKPEEQPQPQPAKNVE</sequence>
<keyword evidence="1" id="KW-0378">Hydrolase</keyword>
<reference evidence="4" key="1">
    <citation type="submission" date="2020-01" db="EMBL/GenBank/DDBJ databases">
        <authorList>
            <person name="Seo Y.L."/>
        </authorList>
    </citation>
    <scope>NUCLEOTIDE SEQUENCE</scope>
    <source>
        <strain evidence="4">R11</strain>
    </source>
</reference>
<comment type="caution">
    <text evidence="4">The sequence shown here is derived from an EMBL/GenBank/DDBJ whole genome shotgun (WGS) entry which is preliminary data.</text>
</comment>
<evidence type="ECO:0000259" key="3">
    <source>
        <dbReference type="SMART" id="SM00047"/>
    </source>
</evidence>
<evidence type="ECO:0000256" key="2">
    <source>
        <dbReference type="SAM" id="SignalP"/>
    </source>
</evidence>
<dbReference type="GO" id="GO:0004040">
    <property type="term" value="F:amidase activity"/>
    <property type="evidence" value="ECO:0007669"/>
    <property type="project" value="InterPro"/>
</dbReference>